<keyword evidence="1" id="KW-1133">Transmembrane helix</keyword>
<dbReference type="EMBL" id="CP104013">
    <property type="protein sequence ID" value="UYP47427.1"/>
    <property type="molecule type" value="Genomic_DNA"/>
</dbReference>
<feature type="transmembrane region" description="Helical" evidence="1">
    <location>
        <begin position="259"/>
        <end position="277"/>
    </location>
</feature>
<name>A0ABY6HX59_9ARCH</name>
<dbReference type="Proteomes" id="UP001208689">
    <property type="component" value="Chromosome"/>
</dbReference>
<feature type="transmembrane region" description="Helical" evidence="1">
    <location>
        <begin position="129"/>
        <end position="147"/>
    </location>
</feature>
<protein>
    <recommendedName>
        <fullName evidence="4">DUF4013 domain-containing protein</fullName>
    </recommendedName>
</protein>
<feature type="transmembrane region" description="Helical" evidence="1">
    <location>
        <begin position="232"/>
        <end position="253"/>
    </location>
</feature>
<evidence type="ECO:0008006" key="4">
    <source>
        <dbReference type="Google" id="ProtNLM"/>
    </source>
</evidence>
<feature type="transmembrane region" description="Helical" evidence="1">
    <location>
        <begin position="167"/>
        <end position="200"/>
    </location>
</feature>
<keyword evidence="1" id="KW-0472">Membrane</keyword>
<sequence length="280" mass="32638">MENERVMQHTVSNEQRSSFSSNLIFDSVELENFAELKKNKRLLIPIILGLFFELIIDLILIPIFDTNPTFEVNPLLFLTLMKMISLRILIPVWFLKMLQNVINYRKVSSFENNKTAQSASPLRSLKESLIHVPSILMINLIISIFEIGKTFISYFSQEIYVNTASSFLSTILLIVAFLINVAFLIFELFLSVVFIHWMILSVYNEDRLEQSFKDSWKYVQSNFKHIINQGMIPVLVTLVVSIIIAINPLFWLNVIIVDLWYYFVIFFVVLVFGGNYLKNQ</sequence>
<keyword evidence="1" id="KW-0812">Transmembrane</keyword>
<feature type="transmembrane region" description="Helical" evidence="1">
    <location>
        <begin position="75"/>
        <end position="95"/>
    </location>
</feature>
<evidence type="ECO:0000313" key="2">
    <source>
        <dbReference type="EMBL" id="UYP47427.1"/>
    </source>
</evidence>
<feature type="transmembrane region" description="Helical" evidence="1">
    <location>
        <begin position="42"/>
        <end position="63"/>
    </location>
</feature>
<keyword evidence="3" id="KW-1185">Reference proteome</keyword>
<evidence type="ECO:0000256" key="1">
    <source>
        <dbReference type="SAM" id="Phobius"/>
    </source>
</evidence>
<gene>
    <name evidence="2" type="ORF">NEF87_003712</name>
</gene>
<proteinExistence type="predicted"/>
<evidence type="ECO:0000313" key="3">
    <source>
        <dbReference type="Proteomes" id="UP001208689"/>
    </source>
</evidence>
<accession>A0ABY6HX59</accession>
<organism evidence="2 3">
    <name type="scientific">Candidatus Lokiarchaeum ossiferum</name>
    <dbReference type="NCBI Taxonomy" id="2951803"/>
    <lineage>
        <taxon>Archaea</taxon>
        <taxon>Promethearchaeati</taxon>
        <taxon>Promethearchaeota</taxon>
        <taxon>Promethearchaeia</taxon>
        <taxon>Promethearchaeales</taxon>
        <taxon>Promethearchaeaceae</taxon>
        <taxon>Candidatus Lokiarchaeum</taxon>
    </lineage>
</organism>
<reference evidence="2" key="1">
    <citation type="submission" date="2022-09" db="EMBL/GenBank/DDBJ databases">
        <title>Actin cytoskeleton and complex cell architecture in an #Asgard archaeon.</title>
        <authorList>
            <person name="Ponce Toledo R.I."/>
            <person name="Schleper C."/>
            <person name="Rodrigues Oliveira T."/>
            <person name="Wollweber F."/>
            <person name="Xu J."/>
            <person name="Rittmann S."/>
            <person name="Klingl A."/>
            <person name="Pilhofer M."/>
        </authorList>
    </citation>
    <scope>NUCLEOTIDE SEQUENCE</scope>
    <source>
        <strain evidence="2">B-35</strain>
    </source>
</reference>